<dbReference type="AlphaFoldDB" id="A0A7W4UP71"/>
<dbReference type="PANTHER" id="PTHR30055">
    <property type="entry name" value="HTH-TYPE TRANSCRIPTIONAL REGULATOR RUTR"/>
    <property type="match status" value="1"/>
</dbReference>
<dbReference type="Pfam" id="PF00440">
    <property type="entry name" value="TetR_N"/>
    <property type="match status" value="1"/>
</dbReference>
<dbReference type="PANTHER" id="PTHR30055:SF226">
    <property type="entry name" value="HTH-TYPE TRANSCRIPTIONAL REGULATOR PKSA"/>
    <property type="match status" value="1"/>
</dbReference>
<dbReference type="Proteomes" id="UP000545286">
    <property type="component" value="Unassembled WGS sequence"/>
</dbReference>
<gene>
    <name evidence="4" type="ORF">FHX72_002131</name>
</gene>
<dbReference type="SUPFAM" id="SSF46689">
    <property type="entry name" value="Homeodomain-like"/>
    <property type="match status" value="1"/>
</dbReference>
<feature type="domain" description="HTH tetR-type" evidence="3">
    <location>
        <begin position="16"/>
        <end position="76"/>
    </location>
</feature>
<dbReference type="Gene3D" id="1.10.357.10">
    <property type="entry name" value="Tetracycline Repressor, domain 2"/>
    <property type="match status" value="1"/>
</dbReference>
<evidence type="ECO:0000313" key="4">
    <source>
        <dbReference type="EMBL" id="MBB2957986.1"/>
    </source>
</evidence>
<reference evidence="4 5" key="1">
    <citation type="submission" date="2020-08" db="EMBL/GenBank/DDBJ databases">
        <title>Sequencing the genomes of 1000 actinobacteria strains.</title>
        <authorList>
            <person name="Klenk H.-P."/>
        </authorList>
    </citation>
    <scope>NUCLEOTIDE SEQUENCE [LARGE SCALE GENOMIC DNA]</scope>
    <source>
        <strain evidence="4 5">DSM 20419</strain>
    </source>
</reference>
<dbReference type="OrthoDB" id="4546168at2"/>
<name>A0A7W4UP71_9MICO</name>
<evidence type="ECO:0000256" key="1">
    <source>
        <dbReference type="ARBA" id="ARBA00023125"/>
    </source>
</evidence>
<dbReference type="GO" id="GO:0003700">
    <property type="term" value="F:DNA-binding transcription factor activity"/>
    <property type="evidence" value="ECO:0007669"/>
    <property type="project" value="TreeGrafter"/>
</dbReference>
<evidence type="ECO:0000313" key="5">
    <source>
        <dbReference type="Proteomes" id="UP000545286"/>
    </source>
</evidence>
<feature type="DNA-binding region" description="H-T-H motif" evidence="2">
    <location>
        <begin position="39"/>
        <end position="58"/>
    </location>
</feature>
<dbReference type="InterPro" id="IPR050109">
    <property type="entry name" value="HTH-type_TetR-like_transc_reg"/>
</dbReference>
<keyword evidence="5" id="KW-1185">Reference proteome</keyword>
<sequence length="200" mass="21573">MTTDARPMGRRERNKLDKLERITAAAGELFAERGVGDVTTQEIADRADIGTGTLFLYAKTKGELLLLVQNSMYETALEEGRAAAAKADGALDSVLAVLHPVVACNRKQIDNGRTYLREMVFGDPEEPRHAEALTLTLQTQVLVAEVIERETAATADTASTLAQVISAIMFTTMAASINVSLTNDEIIDRVRAQVAAVLPS</sequence>
<dbReference type="GO" id="GO:0000976">
    <property type="term" value="F:transcription cis-regulatory region binding"/>
    <property type="evidence" value="ECO:0007669"/>
    <property type="project" value="TreeGrafter"/>
</dbReference>
<dbReference type="InterPro" id="IPR001647">
    <property type="entry name" value="HTH_TetR"/>
</dbReference>
<comment type="caution">
    <text evidence="4">The sequence shown here is derived from an EMBL/GenBank/DDBJ whole genome shotgun (WGS) entry which is preliminary data.</text>
</comment>
<proteinExistence type="predicted"/>
<evidence type="ECO:0000259" key="3">
    <source>
        <dbReference type="PROSITE" id="PS50977"/>
    </source>
</evidence>
<accession>A0A7W4UP71</accession>
<keyword evidence="1 2" id="KW-0238">DNA-binding</keyword>
<dbReference type="PROSITE" id="PS50977">
    <property type="entry name" value="HTH_TETR_2"/>
    <property type="match status" value="1"/>
</dbReference>
<dbReference type="InterPro" id="IPR009057">
    <property type="entry name" value="Homeodomain-like_sf"/>
</dbReference>
<dbReference type="PRINTS" id="PR00455">
    <property type="entry name" value="HTHTETR"/>
</dbReference>
<evidence type="ECO:0000256" key="2">
    <source>
        <dbReference type="PROSITE-ProRule" id="PRU00335"/>
    </source>
</evidence>
<protein>
    <submittedName>
        <fullName evidence="4">AcrR family transcriptional regulator</fullName>
    </submittedName>
</protein>
<dbReference type="EMBL" id="JACHWJ010000003">
    <property type="protein sequence ID" value="MBB2957986.1"/>
    <property type="molecule type" value="Genomic_DNA"/>
</dbReference>
<dbReference type="RefSeq" id="WP_068477056.1">
    <property type="nucleotide sequence ID" value="NZ_CZJS01000074.1"/>
</dbReference>
<organism evidence="4 5">
    <name type="scientific">Pseudoclavibacter helvolus</name>
    <dbReference type="NCBI Taxonomy" id="255205"/>
    <lineage>
        <taxon>Bacteria</taxon>
        <taxon>Bacillati</taxon>
        <taxon>Actinomycetota</taxon>
        <taxon>Actinomycetes</taxon>
        <taxon>Micrococcales</taxon>
        <taxon>Microbacteriaceae</taxon>
        <taxon>Pseudoclavibacter</taxon>
    </lineage>
</organism>